<dbReference type="Proteomes" id="UP001165685">
    <property type="component" value="Unassembled WGS sequence"/>
</dbReference>
<dbReference type="RefSeq" id="WP_270677681.1">
    <property type="nucleotide sequence ID" value="NZ_JAQFWP010000016.1"/>
</dbReference>
<proteinExistence type="predicted"/>
<evidence type="ECO:0000313" key="1">
    <source>
        <dbReference type="EMBL" id="MDA2805033.1"/>
    </source>
</evidence>
<organism evidence="1 2">
    <name type="scientific">Nocardiopsis suaedae</name>
    <dbReference type="NCBI Taxonomy" id="3018444"/>
    <lineage>
        <taxon>Bacteria</taxon>
        <taxon>Bacillati</taxon>
        <taxon>Actinomycetota</taxon>
        <taxon>Actinomycetes</taxon>
        <taxon>Streptosporangiales</taxon>
        <taxon>Nocardiopsidaceae</taxon>
        <taxon>Nocardiopsis</taxon>
    </lineage>
</organism>
<reference evidence="1" key="1">
    <citation type="submission" date="2023-01" db="EMBL/GenBank/DDBJ databases">
        <title>Draft genome sequence of Nocardiopsis sp. LSu2-4 isolated from halophytes.</title>
        <authorList>
            <person name="Duangmal K."/>
            <person name="Chantavorakit T."/>
        </authorList>
    </citation>
    <scope>NUCLEOTIDE SEQUENCE</scope>
    <source>
        <strain evidence="1">LSu2-4</strain>
    </source>
</reference>
<dbReference type="EMBL" id="JAQFWP010000016">
    <property type="protein sequence ID" value="MDA2805033.1"/>
    <property type="molecule type" value="Genomic_DNA"/>
</dbReference>
<keyword evidence="2" id="KW-1185">Reference proteome</keyword>
<sequence length="195" mass="22246">MLHRERGRARRAITEAANEYRRSLKSFDVGTPPPATWRQHAFDTDPGRRSHVSAARVQEALADVDTALRRMPEILEAIDTVEVDDLMAQELIKLSGGDPDSFSDELDNAVCEERLHRSEELGYTDEVAAFLRFGNLVVQSRASDRYRCLVLDLGAFRPEPVLAYNIYDALRMYNKLSSSRFHDTVKVFRDMGRID</sequence>
<accession>A0ABT4TK33</accession>
<name>A0ABT4TK33_9ACTN</name>
<comment type="caution">
    <text evidence="1">The sequence shown here is derived from an EMBL/GenBank/DDBJ whole genome shotgun (WGS) entry which is preliminary data.</text>
</comment>
<gene>
    <name evidence="1" type="ORF">O4U47_10955</name>
</gene>
<evidence type="ECO:0000313" key="2">
    <source>
        <dbReference type="Proteomes" id="UP001165685"/>
    </source>
</evidence>
<protein>
    <submittedName>
        <fullName evidence="1">Uncharacterized protein</fullName>
    </submittedName>
</protein>